<evidence type="ECO:0000259" key="3">
    <source>
        <dbReference type="SMART" id="SM00382"/>
    </source>
</evidence>
<dbReference type="RefSeq" id="WP_002585543.1">
    <property type="nucleotide sequence ID" value="NZ_JAAISW010000001.1"/>
</dbReference>
<dbReference type="SMART" id="SM00382">
    <property type="entry name" value="AAA"/>
    <property type="match status" value="1"/>
</dbReference>
<dbReference type="GO" id="GO:0006508">
    <property type="term" value="P:proteolysis"/>
    <property type="evidence" value="ECO:0007669"/>
    <property type="project" value="UniProtKB-KW"/>
</dbReference>
<dbReference type="Pfam" id="PF07724">
    <property type="entry name" value="AAA_2"/>
    <property type="match status" value="1"/>
</dbReference>
<dbReference type="InterPro" id="IPR050130">
    <property type="entry name" value="ClpA_ClpB"/>
</dbReference>
<dbReference type="Proteomes" id="UP000719916">
    <property type="component" value="Unassembled WGS sequence"/>
</dbReference>
<keyword evidence="4" id="KW-0645">Protease</keyword>
<evidence type="ECO:0000256" key="2">
    <source>
        <dbReference type="ARBA" id="ARBA00022840"/>
    </source>
</evidence>
<comment type="caution">
    <text evidence="4">The sequence shown here is derived from an EMBL/GenBank/DDBJ whole genome shotgun (WGS) entry which is preliminary data.</text>
</comment>
<evidence type="ECO:0000256" key="1">
    <source>
        <dbReference type="ARBA" id="ARBA00022741"/>
    </source>
</evidence>
<dbReference type="InterPro" id="IPR003593">
    <property type="entry name" value="AAA+_ATPase"/>
</dbReference>
<dbReference type="GO" id="GO:0005524">
    <property type="term" value="F:ATP binding"/>
    <property type="evidence" value="ECO:0007669"/>
    <property type="project" value="UniProtKB-KW"/>
</dbReference>
<organism evidence="4 5">
    <name type="scientific">Enterocloster clostridioformis</name>
    <dbReference type="NCBI Taxonomy" id="1531"/>
    <lineage>
        <taxon>Bacteria</taxon>
        <taxon>Bacillati</taxon>
        <taxon>Bacillota</taxon>
        <taxon>Clostridia</taxon>
        <taxon>Lachnospirales</taxon>
        <taxon>Lachnospiraceae</taxon>
        <taxon>Enterocloster</taxon>
    </lineage>
</organism>
<dbReference type="GO" id="GO:0008233">
    <property type="term" value="F:peptidase activity"/>
    <property type="evidence" value="ECO:0007669"/>
    <property type="project" value="UniProtKB-KW"/>
</dbReference>
<dbReference type="EMBL" id="JAAISW010000001">
    <property type="protein sequence ID" value="NSJ42289.1"/>
    <property type="molecule type" value="Genomic_DNA"/>
</dbReference>
<protein>
    <submittedName>
        <fullName evidence="4">ATP-dependent Clp protease ATP-binding subunit</fullName>
    </submittedName>
</protein>
<sequence length="374" mass="43364">MKKIVMFYGSDRAFAEIIPKEHRNLLSVAMQIDDESKKFVMEIKGLPKQDTETEKPKKKKPRISNLVIYANEYNSVNEHVITNFVDFVAQINVTNMYIQNPPALLRDQVERIYGEKDIIKVDEQKYNIISEDIVKRIYLEFDNRIIGQESVKMKLLKALYPIMDNRQCKPVVILFYGDSGLGKTETVQYLTELLGGVLLRKQFSMYQNNEFSNYLFGGKHNQKSFAKDLLARDSNVILLDEFDKANPVFHSAFYQLFDEGVFEDQNYKVDVRHAVIFCTSNYHSEDEIKDKLGLPIYNRFDAIIEFKQLSKDAKMKIAEVALMNTDYSDILPSEIREKLVLASAELSNAREIQRLIKDTISLYEINRICNGLEA</sequence>
<dbReference type="SUPFAM" id="SSF52540">
    <property type="entry name" value="P-loop containing nucleoside triphosphate hydrolases"/>
    <property type="match status" value="1"/>
</dbReference>
<keyword evidence="2 4" id="KW-0067">ATP-binding</keyword>
<evidence type="ECO:0000313" key="5">
    <source>
        <dbReference type="Proteomes" id="UP000719916"/>
    </source>
</evidence>
<dbReference type="Gene3D" id="3.40.50.300">
    <property type="entry name" value="P-loop containing nucleotide triphosphate hydrolases"/>
    <property type="match status" value="1"/>
</dbReference>
<dbReference type="PANTHER" id="PTHR11638">
    <property type="entry name" value="ATP-DEPENDENT CLP PROTEASE"/>
    <property type="match status" value="1"/>
</dbReference>
<reference evidence="4 5" key="1">
    <citation type="journal article" date="2020" name="Cell Host Microbe">
        <title>Functional and Genomic Variation between Human-Derived Isolates of Lachnospiraceae Reveals Inter- and Intra-Species Diversity.</title>
        <authorList>
            <person name="Sorbara M.T."/>
            <person name="Littmann E.R."/>
            <person name="Fontana E."/>
            <person name="Moody T.U."/>
            <person name="Kohout C.E."/>
            <person name="Gjonbalaj M."/>
            <person name="Eaton V."/>
            <person name="Seok R."/>
            <person name="Leiner I.M."/>
            <person name="Pamer E.G."/>
        </authorList>
    </citation>
    <scope>NUCLEOTIDE SEQUENCE [LARGE SCALE GENOMIC DNA]</scope>
    <source>
        <strain evidence="4 5">MSK.2.26</strain>
    </source>
</reference>
<dbReference type="PANTHER" id="PTHR11638:SF18">
    <property type="entry name" value="HEAT SHOCK PROTEIN 104"/>
    <property type="match status" value="1"/>
</dbReference>
<dbReference type="InterPro" id="IPR027417">
    <property type="entry name" value="P-loop_NTPase"/>
</dbReference>
<keyword evidence="1" id="KW-0547">Nucleotide-binding</keyword>
<proteinExistence type="predicted"/>
<evidence type="ECO:0000313" key="4">
    <source>
        <dbReference type="EMBL" id="NSJ42289.1"/>
    </source>
</evidence>
<name>A0ABD6LCA4_9FIRM</name>
<dbReference type="InterPro" id="IPR003959">
    <property type="entry name" value="ATPase_AAA_core"/>
</dbReference>
<dbReference type="AlphaFoldDB" id="A0ABD6LCA4"/>
<feature type="domain" description="AAA+ ATPase" evidence="3">
    <location>
        <begin position="169"/>
        <end position="310"/>
    </location>
</feature>
<keyword evidence="4" id="KW-0378">Hydrolase</keyword>
<accession>A0ABD6LCA4</accession>
<gene>
    <name evidence="4" type="ORF">G5B26_01570</name>
</gene>